<dbReference type="PANTHER" id="PTHR11002:SF45">
    <property type="entry name" value="CARBONIC ANHYDRASE"/>
    <property type="match status" value="1"/>
</dbReference>
<dbReference type="Proteomes" id="UP000507222">
    <property type="component" value="Unassembled WGS sequence"/>
</dbReference>
<comment type="cofactor">
    <cofactor evidence="6">
        <name>Zn(2+)</name>
        <dbReference type="ChEBI" id="CHEBI:29105"/>
    </cofactor>
    <text evidence="6">Binds 1 zinc ion per subunit.</text>
</comment>
<name>A0A6J5V9F0_PRUAR</name>
<dbReference type="EC" id="4.2.1.1" evidence="2 7"/>
<sequence>MTTSQLSDAAIQNLSKLFLSEKEEYLDDVAAAKIDNITVEMQWTRQTGPAWPPRPLSSSDDPVKRIVDGFKYFKTNYFDKHPHLVKELAQEQSPKFMVFACSDSRVCPSHILHFQPGEAFMVRNIANMVPAFDQLKHSGVGATIEYAIEELGSLWRDQEADVSSRKWFSSLAKVIAEAEGGSADFEDQCESCAREAVNLSLRNLQTYPYVQKAVSDKTLALRGGYYDFVNGIFELWELQSTISDPIIIQSS</sequence>
<dbReference type="GO" id="GO:0015976">
    <property type="term" value="P:carbon utilization"/>
    <property type="evidence" value="ECO:0007669"/>
    <property type="project" value="InterPro"/>
</dbReference>
<feature type="binding site" evidence="6">
    <location>
        <position position="101"/>
    </location>
    <ligand>
        <name>Zn(2+)</name>
        <dbReference type="ChEBI" id="CHEBI:29105"/>
    </ligand>
</feature>
<evidence type="ECO:0000256" key="2">
    <source>
        <dbReference type="ARBA" id="ARBA00012925"/>
    </source>
</evidence>
<keyword evidence="6" id="KW-0479">Metal-binding</keyword>
<dbReference type="InterPro" id="IPR015892">
    <property type="entry name" value="Carbonic_anhydrase_CS"/>
</dbReference>
<dbReference type="Pfam" id="PF00484">
    <property type="entry name" value="Pro_CA"/>
    <property type="match status" value="2"/>
</dbReference>
<dbReference type="GO" id="GO:0004089">
    <property type="term" value="F:carbonate dehydratase activity"/>
    <property type="evidence" value="ECO:0007669"/>
    <property type="project" value="UniProtKB-UniRule"/>
</dbReference>
<evidence type="ECO:0000313" key="8">
    <source>
        <dbReference type="EMBL" id="CAB4282498.1"/>
    </source>
</evidence>
<keyword evidence="4 7" id="KW-0456">Lyase</keyword>
<evidence type="ECO:0000256" key="7">
    <source>
        <dbReference type="RuleBase" id="RU003956"/>
    </source>
</evidence>
<dbReference type="SUPFAM" id="SSF53056">
    <property type="entry name" value="beta-carbonic anhydrase, cab"/>
    <property type="match status" value="1"/>
</dbReference>
<evidence type="ECO:0000256" key="1">
    <source>
        <dbReference type="ARBA" id="ARBA00006217"/>
    </source>
</evidence>
<comment type="catalytic activity">
    <reaction evidence="5 7">
        <text>hydrogencarbonate + H(+) = CO2 + H2O</text>
        <dbReference type="Rhea" id="RHEA:10748"/>
        <dbReference type="ChEBI" id="CHEBI:15377"/>
        <dbReference type="ChEBI" id="CHEBI:15378"/>
        <dbReference type="ChEBI" id="CHEBI:16526"/>
        <dbReference type="ChEBI" id="CHEBI:17544"/>
        <dbReference type="EC" id="4.2.1.1"/>
    </reaction>
</comment>
<accession>A0A6J5V9F0</accession>
<organism evidence="8 9">
    <name type="scientific">Prunus armeniaca</name>
    <name type="common">Apricot</name>
    <name type="synonym">Armeniaca vulgaris</name>
    <dbReference type="NCBI Taxonomy" id="36596"/>
    <lineage>
        <taxon>Eukaryota</taxon>
        <taxon>Viridiplantae</taxon>
        <taxon>Streptophyta</taxon>
        <taxon>Embryophyta</taxon>
        <taxon>Tracheophyta</taxon>
        <taxon>Spermatophyta</taxon>
        <taxon>Magnoliopsida</taxon>
        <taxon>eudicotyledons</taxon>
        <taxon>Gunneridae</taxon>
        <taxon>Pentapetalae</taxon>
        <taxon>rosids</taxon>
        <taxon>fabids</taxon>
        <taxon>Rosales</taxon>
        <taxon>Rosaceae</taxon>
        <taxon>Amygdaloideae</taxon>
        <taxon>Amygdaleae</taxon>
        <taxon>Prunus</taxon>
    </lineage>
</organism>
<dbReference type="SMART" id="SM00947">
    <property type="entry name" value="Pro_CA"/>
    <property type="match status" value="1"/>
</dbReference>
<evidence type="ECO:0000256" key="4">
    <source>
        <dbReference type="ARBA" id="ARBA00023239"/>
    </source>
</evidence>
<dbReference type="EMBL" id="CAEKDK010000006">
    <property type="protein sequence ID" value="CAB4282498.1"/>
    <property type="molecule type" value="Genomic_DNA"/>
</dbReference>
<dbReference type="InterPro" id="IPR036874">
    <property type="entry name" value="Carbonic_anhydrase_sf"/>
</dbReference>
<dbReference type="Gene3D" id="3.40.1050.10">
    <property type="entry name" value="Carbonic anhydrase"/>
    <property type="match status" value="2"/>
</dbReference>
<proteinExistence type="inferred from homology"/>
<evidence type="ECO:0000256" key="5">
    <source>
        <dbReference type="ARBA" id="ARBA00048348"/>
    </source>
</evidence>
<dbReference type="AlphaFoldDB" id="A0A6J5V9F0"/>
<evidence type="ECO:0000313" key="9">
    <source>
        <dbReference type="Proteomes" id="UP000507222"/>
    </source>
</evidence>
<comment type="function">
    <text evidence="7">Reversible hydration of carbon dioxide.</text>
</comment>
<feature type="binding site" evidence="6">
    <location>
        <position position="103"/>
    </location>
    <ligand>
        <name>Zn(2+)</name>
        <dbReference type="ChEBI" id="CHEBI:29105"/>
    </ligand>
</feature>
<keyword evidence="3 6" id="KW-0862">Zinc</keyword>
<gene>
    <name evidence="8" type="ORF">CURHAP_LOCUS35978</name>
</gene>
<protein>
    <recommendedName>
        <fullName evidence="2 7">Carbonic anhydrase</fullName>
        <ecNumber evidence="2 7">4.2.1.1</ecNumber>
    </recommendedName>
    <alternativeName>
        <fullName evidence="7">Carbonate dehydratase</fullName>
    </alternativeName>
</protein>
<dbReference type="PANTHER" id="PTHR11002">
    <property type="entry name" value="CARBONIC ANHYDRASE"/>
    <property type="match status" value="1"/>
</dbReference>
<dbReference type="GO" id="GO:0008270">
    <property type="term" value="F:zinc ion binding"/>
    <property type="evidence" value="ECO:0007669"/>
    <property type="project" value="UniProtKB-UniRule"/>
</dbReference>
<dbReference type="InterPro" id="IPR001765">
    <property type="entry name" value="Carbonic_anhydrase"/>
</dbReference>
<evidence type="ECO:0000256" key="6">
    <source>
        <dbReference type="PIRSR" id="PIRSR601765-1"/>
    </source>
</evidence>
<dbReference type="PROSITE" id="PS00704">
    <property type="entry name" value="PROK_CO2_ANHYDRASE_1"/>
    <property type="match status" value="1"/>
</dbReference>
<evidence type="ECO:0000256" key="3">
    <source>
        <dbReference type="ARBA" id="ARBA00022833"/>
    </source>
</evidence>
<reference evidence="8 9" key="1">
    <citation type="submission" date="2020-05" db="EMBL/GenBank/DDBJ databases">
        <authorList>
            <person name="Campoy J."/>
            <person name="Schneeberger K."/>
            <person name="Spophaly S."/>
        </authorList>
    </citation>
    <scope>NUCLEOTIDE SEQUENCE [LARGE SCALE GENOMIC DNA]</scope>
    <source>
        <strain evidence="8">PruArmRojPasFocal</strain>
    </source>
</reference>
<comment type="similarity">
    <text evidence="1 7">Belongs to the beta-class carbonic anhydrase family.</text>
</comment>